<dbReference type="RefSeq" id="WP_377584698.1">
    <property type="nucleotide sequence ID" value="NZ_JBHTKA010000014.1"/>
</dbReference>
<comment type="caution">
    <text evidence="1">The sequence shown here is derived from an EMBL/GenBank/DDBJ whole genome shotgun (WGS) entry which is preliminary data.</text>
</comment>
<sequence length="105" mass="12745">MDRRFFEVYNILKDKGLLYKPFVDIRVKEDSMVKLYLDSADYDRIKIFKWRELLNEEKKVVIKAKTEYIDNFPVTLLYCKELVDVSLTEGKTYPQRSKFKIEDYN</sequence>
<dbReference type="EMBL" id="JBHTKA010000014">
    <property type="protein sequence ID" value="MFD1002882.1"/>
    <property type="molecule type" value="Genomic_DNA"/>
</dbReference>
<dbReference type="Proteomes" id="UP001597112">
    <property type="component" value="Unassembled WGS sequence"/>
</dbReference>
<accession>A0ABW3KD32</accession>
<keyword evidence="2" id="KW-1185">Reference proteome</keyword>
<gene>
    <name evidence="1" type="ORF">ACFQ21_26380</name>
</gene>
<evidence type="ECO:0000313" key="1">
    <source>
        <dbReference type="EMBL" id="MFD1002882.1"/>
    </source>
</evidence>
<protein>
    <submittedName>
        <fullName evidence="1">Uncharacterized protein</fullName>
    </submittedName>
</protein>
<name>A0ABW3KD32_9BACT</name>
<evidence type="ECO:0000313" key="2">
    <source>
        <dbReference type="Proteomes" id="UP001597112"/>
    </source>
</evidence>
<organism evidence="1 2">
    <name type="scientific">Ohtaekwangia kribbensis</name>
    <dbReference type="NCBI Taxonomy" id="688913"/>
    <lineage>
        <taxon>Bacteria</taxon>
        <taxon>Pseudomonadati</taxon>
        <taxon>Bacteroidota</taxon>
        <taxon>Cytophagia</taxon>
        <taxon>Cytophagales</taxon>
        <taxon>Fulvivirgaceae</taxon>
        <taxon>Ohtaekwangia</taxon>
    </lineage>
</organism>
<proteinExistence type="predicted"/>
<reference evidence="2" key="1">
    <citation type="journal article" date="2019" name="Int. J. Syst. Evol. Microbiol.">
        <title>The Global Catalogue of Microorganisms (GCM) 10K type strain sequencing project: providing services to taxonomists for standard genome sequencing and annotation.</title>
        <authorList>
            <consortium name="The Broad Institute Genomics Platform"/>
            <consortium name="The Broad Institute Genome Sequencing Center for Infectious Disease"/>
            <person name="Wu L."/>
            <person name="Ma J."/>
        </authorList>
    </citation>
    <scope>NUCLEOTIDE SEQUENCE [LARGE SCALE GENOMIC DNA]</scope>
    <source>
        <strain evidence="2">CCUG 58938</strain>
    </source>
</reference>